<gene>
    <name evidence="2" type="ORF">I303_04327</name>
    <name evidence="3" type="ORF">I303_104694</name>
</gene>
<evidence type="ECO:0000256" key="1">
    <source>
        <dbReference type="SAM" id="SignalP"/>
    </source>
</evidence>
<accession>A0A1A6A4L0</accession>
<keyword evidence="4" id="KW-1185">Reference proteome</keyword>
<keyword evidence="1" id="KW-0732">Signal</keyword>
<reference evidence="3" key="3">
    <citation type="submission" date="2024-02" db="EMBL/GenBank/DDBJ databases">
        <title>Comparative genomics of Cryptococcus and Kwoniella reveals pathogenesis evolution and contrasting modes of karyotype evolution via chromosome fusion or intercentromeric recombination.</title>
        <authorList>
            <person name="Coelho M.A."/>
            <person name="David-Palma M."/>
            <person name="Shea T."/>
            <person name="Bowers K."/>
            <person name="McGinley-Smith S."/>
            <person name="Mohammad A.W."/>
            <person name="Gnirke A."/>
            <person name="Yurkov A.M."/>
            <person name="Nowrousian M."/>
            <person name="Sun S."/>
            <person name="Cuomo C.A."/>
            <person name="Heitman J."/>
        </authorList>
    </citation>
    <scope>NUCLEOTIDE SEQUENCE</scope>
    <source>
        <strain evidence="3">CBS 10117</strain>
    </source>
</reference>
<name>A0A1A6A4L0_9TREE</name>
<dbReference type="AlphaFoldDB" id="A0A1A6A4L0"/>
<dbReference type="Proteomes" id="UP000078595">
    <property type="component" value="Chromosome 5"/>
</dbReference>
<reference evidence="2" key="1">
    <citation type="submission" date="2013-07" db="EMBL/GenBank/DDBJ databases">
        <title>The Genome Sequence of Cryptococcus dejecticola CBS10117.</title>
        <authorList>
            <consortium name="The Broad Institute Genome Sequencing Platform"/>
            <person name="Cuomo C."/>
            <person name="Litvintseva A."/>
            <person name="Chen Y."/>
            <person name="Heitman J."/>
            <person name="Sun S."/>
            <person name="Springer D."/>
            <person name="Dromer F."/>
            <person name="Young S.K."/>
            <person name="Zeng Q."/>
            <person name="Gargeya S."/>
            <person name="Fitzgerald M."/>
            <person name="Abouelleil A."/>
            <person name="Alvarado L."/>
            <person name="Berlin A.M."/>
            <person name="Chapman S.B."/>
            <person name="Dewar J."/>
            <person name="Goldberg J."/>
            <person name="Griggs A."/>
            <person name="Gujja S."/>
            <person name="Hansen M."/>
            <person name="Howarth C."/>
            <person name="Imamovic A."/>
            <person name="Larimer J."/>
            <person name="McCowan C."/>
            <person name="Murphy C."/>
            <person name="Pearson M."/>
            <person name="Priest M."/>
            <person name="Roberts A."/>
            <person name="Saif S."/>
            <person name="Shea T."/>
            <person name="Sykes S."/>
            <person name="Wortman J."/>
            <person name="Nusbaum C."/>
            <person name="Birren B."/>
        </authorList>
    </citation>
    <scope>NUCLEOTIDE SEQUENCE [LARGE SCALE GENOMIC DNA]</scope>
    <source>
        <strain evidence="2">CBS 10117</strain>
    </source>
</reference>
<dbReference type="EMBL" id="CP144534">
    <property type="protein sequence ID" value="WWC62104.1"/>
    <property type="molecule type" value="Genomic_DNA"/>
</dbReference>
<evidence type="ECO:0000313" key="4">
    <source>
        <dbReference type="Proteomes" id="UP000078595"/>
    </source>
</evidence>
<dbReference type="OrthoDB" id="2564301at2759"/>
<evidence type="ECO:0000313" key="2">
    <source>
        <dbReference type="EMBL" id="OBR85000.1"/>
    </source>
</evidence>
<evidence type="ECO:0000313" key="3">
    <source>
        <dbReference type="EMBL" id="WWC62104.1"/>
    </source>
</evidence>
<sequence length="277" mass="30447">MLFFPTGPSFMIVVCLLLTSFCTSVLAVNEPFLDGRDIRSSIPEDKCVCEYDPEIPEGWLECEAKCLDHQEKMYLSKKDLSHLTRQVCVCPEDVPDCPCPLQPPPDCCYTNVAKRENEASITPALHARSCPPSGVICHLTSDGIQCIPCIEKRIICPLYAREESEATVCLASRADGRIKCPSCPQCQPCAYKRAVDDTAAIWCPPCFPPHPPNCPQCWYNAFGVVQCPSCPWPPATSTKPPLPSHTFCSLSKKYCIANPDGTYRCPGCGPIPVTLEA</sequence>
<dbReference type="RefSeq" id="XP_018262842.1">
    <property type="nucleotide sequence ID" value="XM_018407631.1"/>
</dbReference>
<dbReference type="KEGG" id="kdj:28968026"/>
<dbReference type="EMBL" id="KI894031">
    <property type="protein sequence ID" value="OBR85000.1"/>
    <property type="molecule type" value="Genomic_DNA"/>
</dbReference>
<organism evidence="2">
    <name type="scientific">Kwoniella dejecticola CBS 10117</name>
    <dbReference type="NCBI Taxonomy" id="1296121"/>
    <lineage>
        <taxon>Eukaryota</taxon>
        <taxon>Fungi</taxon>
        <taxon>Dikarya</taxon>
        <taxon>Basidiomycota</taxon>
        <taxon>Agaricomycotina</taxon>
        <taxon>Tremellomycetes</taxon>
        <taxon>Tremellales</taxon>
        <taxon>Cryptococcaceae</taxon>
        <taxon>Kwoniella</taxon>
    </lineage>
</organism>
<dbReference type="GeneID" id="28968026"/>
<protein>
    <submittedName>
        <fullName evidence="2">Uncharacterized protein</fullName>
    </submittedName>
</protein>
<feature type="signal peptide" evidence="1">
    <location>
        <begin position="1"/>
        <end position="27"/>
    </location>
</feature>
<feature type="chain" id="PRO_5008342095" evidence="1">
    <location>
        <begin position="28"/>
        <end position="277"/>
    </location>
</feature>
<dbReference type="VEuPathDB" id="FungiDB:I303_04327"/>
<proteinExistence type="predicted"/>
<reference evidence="3" key="2">
    <citation type="submission" date="2013-07" db="EMBL/GenBank/DDBJ databases">
        <authorList>
            <consortium name="The Broad Institute Genome Sequencing Platform"/>
            <person name="Cuomo C."/>
            <person name="Litvintseva A."/>
            <person name="Chen Y."/>
            <person name="Heitman J."/>
            <person name="Sun S."/>
            <person name="Springer D."/>
            <person name="Dromer F."/>
            <person name="Young S.K."/>
            <person name="Zeng Q."/>
            <person name="Gargeya S."/>
            <person name="Fitzgerald M."/>
            <person name="Abouelleil A."/>
            <person name="Alvarado L."/>
            <person name="Berlin A.M."/>
            <person name="Chapman S.B."/>
            <person name="Dewar J."/>
            <person name="Goldberg J."/>
            <person name="Griggs A."/>
            <person name="Gujja S."/>
            <person name="Hansen M."/>
            <person name="Howarth C."/>
            <person name="Imamovic A."/>
            <person name="Larimer J."/>
            <person name="McCowan C."/>
            <person name="Murphy C."/>
            <person name="Pearson M."/>
            <person name="Priest M."/>
            <person name="Roberts A."/>
            <person name="Saif S."/>
            <person name="Shea T."/>
            <person name="Sykes S."/>
            <person name="Wortman J."/>
            <person name="Nusbaum C."/>
            <person name="Birren B."/>
        </authorList>
    </citation>
    <scope>NUCLEOTIDE SEQUENCE</scope>
    <source>
        <strain evidence="3">CBS 10117</strain>
    </source>
</reference>